<dbReference type="InterPro" id="IPR029044">
    <property type="entry name" value="Nucleotide-diphossugar_trans"/>
</dbReference>
<evidence type="ECO:0000313" key="5">
    <source>
        <dbReference type="Proteomes" id="UP000229314"/>
    </source>
</evidence>
<protein>
    <submittedName>
        <fullName evidence="4">Glycosyltransferase</fullName>
    </submittedName>
</protein>
<geneLocation type="plasmid" evidence="5">
    <name>ptt13-4</name>
</geneLocation>
<dbReference type="EMBL" id="CP024426">
    <property type="protein sequence ID" value="ATQ58407.1"/>
    <property type="molecule type" value="Genomic_DNA"/>
</dbReference>
<keyword evidence="4" id="KW-0808">Transferase</keyword>
<dbReference type="Pfam" id="PF13439">
    <property type="entry name" value="Glyco_transf_4"/>
    <property type="match status" value="1"/>
</dbReference>
<evidence type="ECO:0000259" key="3">
    <source>
        <dbReference type="Pfam" id="PF13439"/>
    </source>
</evidence>
<organism evidence="4 5">
    <name type="scientific">Paracoccus yeei</name>
    <dbReference type="NCBI Taxonomy" id="147645"/>
    <lineage>
        <taxon>Bacteria</taxon>
        <taxon>Pseudomonadati</taxon>
        <taxon>Pseudomonadota</taxon>
        <taxon>Alphaproteobacteria</taxon>
        <taxon>Rhodobacterales</taxon>
        <taxon>Paracoccaceae</taxon>
        <taxon>Paracoccus</taxon>
    </lineage>
</organism>
<reference evidence="4 5" key="1">
    <citation type="submission" date="2017-10" db="EMBL/GenBank/DDBJ databases">
        <title>Complete genome sequence of Paracoccus yeei TT13 isolated from human skin.</title>
        <authorList>
            <person name="Lee K."/>
            <person name="Lim J.Y."/>
            <person name="Hwang I."/>
        </authorList>
    </citation>
    <scope>NUCLEOTIDE SEQUENCE [LARGE SCALE GENOMIC DNA]</scope>
    <source>
        <strain evidence="4 5">TT13</strain>
        <plasmid evidence="5">Plasmid ptt13-4</plasmid>
    </source>
</reference>
<name>A0A2D2C7F9_9RHOB</name>
<dbReference type="Proteomes" id="UP000229314">
    <property type="component" value="Plasmid pTT13-4"/>
</dbReference>
<sequence length="884" mass="97816">MTPAPEDGAPQARPPVISVVVPIKGHPVLLDDALASAHREIATGAIQRVIAVDDGCAYAETRESLADWQAVLGDRMLVLHCTNGGLSAARNRGIAAALRRDPDLDAIFLLDADNMLAPGAGAAMRRLLDSAPQADWFYPDFDFFGQDGHYITERAYDLLFHARINLCEAGSLIRRRVFDAGVRFDETMKRGYEDWDFWLSAAQKGFRGQAAAQPLLLYRKRPVSMLSNSHDLDAELRRHLEQKHDWLFNTPKLLALEAARFPRFAVIEGEGATLRLQTDPGQSRDITLAELERQIMAHLAEPFANHAPAYLVFLRDGVSDRLQDHRLLHSFFWNAERRWTRAWERPQLDLFFLDPATSGYRIDSDMGNPDRQADGVVIDLAAVRDLLAAPEDALRRLDHTPTDFRVRSWGMALEHMARLDRRTASAQELLRGFMLQLARSRFRAALGQPWEWRAQGGAVDRATAVEIPRKPSAGGVVFPLLKQAGLRDVGFVLPIFDFGGVEKVAASMARELAQNGYRCHLFVISDRPIHPDSWALQAFATVNWMPDASAIDWTGTEFLGTAEPSWGNPQERADLMGLLSSMDVIVNAHSGALHKVADQLRRRGITMIDHEHLLERSTYGRSYGPPKLALAYEYAYDLILTCSEALRVWMHGQGVPREKLMAVVNAPGYPLPSGAARAVMETRAMRDPQAPLRVLFMGRLDPQKGVHRLSSIYHALALRAPRINLTIAGGSVVDAARAEFSFPRQTRMLGPVRGQESLTLLLADADVMVLPSHYEGLPLSVLEAQRCGVVVLATEVGAMEEAIQHGSTGFILPEAGCEDSFVDMILTLDSDRALLAQVSQNAARMARDWSLAVAPVLAWLKRREGPGSLGETGSEQPEGIQGRG</sequence>
<dbReference type="SUPFAM" id="SSF53448">
    <property type="entry name" value="Nucleotide-diphospho-sugar transferases"/>
    <property type="match status" value="1"/>
</dbReference>
<dbReference type="PANTHER" id="PTHR12526">
    <property type="entry name" value="GLYCOSYLTRANSFERASE"/>
    <property type="match status" value="1"/>
</dbReference>
<evidence type="ECO:0000259" key="2">
    <source>
        <dbReference type="Pfam" id="PF00535"/>
    </source>
</evidence>
<dbReference type="InterPro" id="IPR001296">
    <property type="entry name" value="Glyco_trans_1"/>
</dbReference>
<dbReference type="Gene3D" id="3.40.50.2000">
    <property type="entry name" value="Glycogen Phosphorylase B"/>
    <property type="match status" value="2"/>
</dbReference>
<dbReference type="CDD" id="cd03801">
    <property type="entry name" value="GT4_PimA-like"/>
    <property type="match status" value="1"/>
</dbReference>
<keyword evidence="4" id="KW-0614">Plasmid</keyword>
<dbReference type="GeneID" id="78900226"/>
<feature type="domain" description="Glycosyl transferase family 1" evidence="1">
    <location>
        <begin position="691"/>
        <end position="844"/>
    </location>
</feature>
<dbReference type="Pfam" id="PF00534">
    <property type="entry name" value="Glycos_transf_1"/>
    <property type="match status" value="1"/>
</dbReference>
<dbReference type="GO" id="GO:0016757">
    <property type="term" value="F:glycosyltransferase activity"/>
    <property type="evidence" value="ECO:0007669"/>
    <property type="project" value="InterPro"/>
</dbReference>
<dbReference type="InterPro" id="IPR001173">
    <property type="entry name" value="Glyco_trans_2-like"/>
</dbReference>
<dbReference type="CDD" id="cd00761">
    <property type="entry name" value="Glyco_tranf_GTA_type"/>
    <property type="match status" value="1"/>
</dbReference>
<dbReference type="InterPro" id="IPR028098">
    <property type="entry name" value="Glyco_trans_4-like_N"/>
</dbReference>
<feature type="domain" description="Glycosyltransferase 2-like" evidence="2">
    <location>
        <begin position="18"/>
        <end position="130"/>
    </location>
</feature>
<feature type="domain" description="Glycosyltransferase subfamily 4-like N-terminal" evidence="3">
    <location>
        <begin position="498"/>
        <end position="663"/>
    </location>
</feature>
<evidence type="ECO:0000313" key="4">
    <source>
        <dbReference type="EMBL" id="ATQ58407.1"/>
    </source>
</evidence>
<dbReference type="RefSeq" id="WP_099650724.1">
    <property type="nucleotide sequence ID" value="NZ_CAJGAB010000016.1"/>
</dbReference>
<dbReference type="Pfam" id="PF00535">
    <property type="entry name" value="Glycos_transf_2"/>
    <property type="match status" value="1"/>
</dbReference>
<accession>A0A2D2C7F9</accession>
<dbReference type="Gene3D" id="3.90.550.10">
    <property type="entry name" value="Spore Coat Polysaccharide Biosynthesis Protein SpsA, Chain A"/>
    <property type="match status" value="1"/>
</dbReference>
<evidence type="ECO:0000259" key="1">
    <source>
        <dbReference type="Pfam" id="PF00534"/>
    </source>
</evidence>
<proteinExistence type="predicted"/>
<dbReference type="SUPFAM" id="SSF53756">
    <property type="entry name" value="UDP-Glycosyltransferase/glycogen phosphorylase"/>
    <property type="match status" value="1"/>
</dbReference>
<gene>
    <name evidence="4" type="ORF">PYTT13_21545</name>
</gene>
<dbReference type="AlphaFoldDB" id="A0A2D2C7F9"/>